<dbReference type="Proteomes" id="UP000326837">
    <property type="component" value="Chromosome"/>
</dbReference>
<accession>A0A5K7XI41</accession>
<proteinExistence type="predicted"/>
<organism evidence="1 2">
    <name type="scientific">Lacipirellula parvula</name>
    <dbReference type="NCBI Taxonomy" id="2650471"/>
    <lineage>
        <taxon>Bacteria</taxon>
        <taxon>Pseudomonadati</taxon>
        <taxon>Planctomycetota</taxon>
        <taxon>Planctomycetia</taxon>
        <taxon>Pirellulales</taxon>
        <taxon>Lacipirellulaceae</taxon>
        <taxon>Lacipirellula</taxon>
    </lineage>
</organism>
<protein>
    <submittedName>
        <fullName evidence="1">Uncharacterized protein</fullName>
    </submittedName>
</protein>
<sequence>MMPAWFVRGGDSLSDSVVQTVRPGGRELVRALVAQPVAVFYAE</sequence>
<dbReference type="EMBL" id="AP021861">
    <property type="protein sequence ID" value="BBO33956.1"/>
    <property type="molecule type" value="Genomic_DNA"/>
</dbReference>
<name>A0A5K7XI41_9BACT</name>
<dbReference type="KEGG" id="lpav:PLANPX_3568"/>
<keyword evidence="2" id="KW-1185">Reference proteome</keyword>
<evidence type="ECO:0000313" key="1">
    <source>
        <dbReference type="EMBL" id="BBO33956.1"/>
    </source>
</evidence>
<reference evidence="2" key="1">
    <citation type="submission" date="2019-10" db="EMBL/GenBank/DDBJ databases">
        <title>Lacipirellula parvula gen. nov., sp. nov., representing a lineage of planctomycetes widespread in freshwater anoxic habitats, and description of the family Lacipirellulaceae.</title>
        <authorList>
            <person name="Dedysh S.N."/>
            <person name="Kulichevskaya I.S."/>
            <person name="Beletsky A.V."/>
            <person name="Rakitin A.L."/>
            <person name="Mardanov A.V."/>
            <person name="Ivanova A.A."/>
            <person name="Saltykova V.X."/>
            <person name="Rijpstra W.I.C."/>
            <person name="Sinninghe Damste J.S."/>
            <person name="Ravin N.V."/>
        </authorList>
    </citation>
    <scope>NUCLEOTIDE SEQUENCE [LARGE SCALE GENOMIC DNA]</scope>
    <source>
        <strain evidence="2">PX69</strain>
    </source>
</reference>
<evidence type="ECO:0000313" key="2">
    <source>
        <dbReference type="Proteomes" id="UP000326837"/>
    </source>
</evidence>
<dbReference type="AlphaFoldDB" id="A0A5K7XI41"/>
<gene>
    <name evidence="1" type="ORF">PLANPX_3568</name>
</gene>